<evidence type="ECO:0000256" key="2">
    <source>
        <dbReference type="ARBA" id="ARBA00005528"/>
    </source>
</evidence>
<keyword evidence="9 12" id="KW-0949">S-adenosyl-L-methionine</keyword>
<keyword evidence="7 12" id="KW-0489">Methyltransferase</keyword>
<dbReference type="SUPFAM" id="SSF88697">
    <property type="entry name" value="PUA domain-like"/>
    <property type="match status" value="1"/>
</dbReference>
<dbReference type="NCBIfam" id="NF008693">
    <property type="entry name" value="PRK11713.2-3"/>
    <property type="match status" value="1"/>
</dbReference>
<dbReference type="PIRSF" id="PIRSF015601">
    <property type="entry name" value="MTase_slr0722"/>
    <property type="match status" value="1"/>
</dbReference>
<evidence type="ECO:0000256" key="4">
    <source>
        <dbReference type="ARBA" id="ARBA00013673"/>
    </source>
</evidence>
<sequence>MSSLYLREDLESTGVGDSVTLRGPEAKHAVAVSRLRVGEMTSIGNGRGLIATGPVVRSEPGELEIRVESVVVHPENRPGLVLVQALAKGDRDELAIQAATELGVDRIVPWGAERSISRWQGDKAVKGRARWQLIVREASKQSIRARVPEVAEVVDTRGLASIVAGRTVLVLEPSAALALSELDPSALLAEELVLVVGPEGGISPAERERLEAAGAIEVRIGSGVLRTSTAGPAAIAALNVLLGRW</sequence>
<evidence type="ECO:0000256" key="12">
    <source>
        <dbReference type="PIRNR" id="PIRNR015601"/>
    </source>
</evidence>
<dbReference type="Proteomes" id="UP000266915">
    <property type="component" value="Unassembled WGS sequence"/>
</dbReference>
<dbReference type="GO" id="GO:0070475">
    <property type="term" value="P:rRNA base methylation"/>
    <property type="evidence" value="ECO:0007669"/>
    <property type="project" value="TreeGrafter"/>
</dbReference>
<dbReference type="EC" id="2.1.1.193" evidence="3 12"/>
<dbReference type="SUPFAM" id="SSF75217">
    <property type="entry name" value="alpha/beta knot"/>
    <property type="match status" value="1"/>
</dbReference>
<dbReference type="PANTHER" id="PTHR30027">
    <property type="entry name" value="RIBOSOMAL RNA SMALL SUBUNIT METHYLTRANSFERASE E"/>
    <property type="match status" value="1"/>
</dbReference>
<dbReference type="InterPro" id="IPR015947">
    <property type="entry name" value="PUA-like_sf"/>
</dbReference>
<gene>
    <name evidence="14" type="ORF">EDD42_1690</name>
</gene>
<keyword evidence="8 12" id="KW-0808">Transferase</keyword>
<dbReference type="GO" id="GO:0005737">
    <property type="term" value="C:cytoplasm"/>
    <property type="evidence" value="ECO:0007669"/>
    <property type="project" value="UniProtKB-SubCell"/>
</dbReference>
<evidence type="ECO:0000256" key="8">
    <source>
        <dbReference type="ARBA" id="ARBA00022679"/>
    </source>
</evidence>
<comment type="caution">
    <text evidence="14">The sequence shown here is derived from an EMBL/GenBank/DDBJ whole genome shotgun (WGS) entry which is preliminary data.</text>
</comment>
<evidence type="ECO:0000259" key="13">
    <source>
        <dbReference type="Pfam" id="PF04452"/>
    </source>
</evidence>
<organism evidence="14 15">
    <name type="scientific">Plantibacter flavus</name>
    <dbReference type="NCBI Taxonomy" id="150123"/>
    <lineage>
        <taxon>Bacteria</taxon>
        <taxon>Bacillati</taxon>
        <taxon>Actinomycetota</taxon>
        <taxon>Actinomycetes</taxon>
        <taxon>Micrococcales</taxon>
        <taxon>Microbacteriaceae</taxon>
        <taxon>Plantibacter</taxon>
    </lineage>
</organism>
<dbReference type="PANTHER" id="PTHR30027:SF3">
    <property type="entry name" value="16S RRNA (URACIL(1498)-N(3))-METHYLTRANSFERASE"/>
    <property type="match status" value="1"/>
</dbReference>
<dbReference type="Gene3D" id="3.40.1280.10">
    <property type="match status" value="1"/>
</dbReference>
<keyword evidence="15" id="KW-1185">Reference proteome</keyword>
<dbReference type="RefSeq" id="WP_085510718.1">
    <property type="nucleotide sequence ID" value="NZ_FXAP01000001.1"/>
</dbReference>
<proteinExistence type="inferred from homology"/>
<dbReference type="Pfam" id="PF04452">
    <property type="entry name" value="Methyltrans_RNA"/>
    <property type="match status" value="1"/>
</dbReference>
<evidence type="ECO:0000313" key="15">
    <source>
        <dbReference type="Proteomes" id="UP000266915"/>
    </source>
</evidence>
<comment type="similarity">
    <text evidence="2 12">Belongs to the RNA methyltransferase RsmE family.</text>
</comment>
<dbReference type="EMBL" id="RKHL01000001">
    <property type="protein sequence ID" value="ROR81623.1"/>
    <property type="molecule type" value="Genomic_DNA"/>
</dbReference>
<feature type="domain" description="Ribosomal RNA small subunit methyltransferase E methyltransferase" evidence="13">
    <location>
        <begin position="79"/>
        <end position="238"/>
    </location>
</feature>
<dbReference type="NCBIfam" id="TIGR00046">
    <property type="entry name" value="RsmE family RNA methyltransferase"/>
    <property type="match status" value="1"/>
</dbReference>
<comment type="function">
    <text evidence="10 12">Specifically methylates the N3 position of the uracil ring of uridine 1498 (m3U1498) in 16S rRNA. Acts on the fully assembled 30S ribosomal subunit.</text>
</comment>
<dbReference type="CDD" id="cd18084">
    <property type="entry name" value="RsmE-like"/>
    <property type="match status" value="1"/>
</dbReference>
<reference evidence="14 15" key="1">
    <citation type="submission" date="2018-11" db="EMBL/GenBank/DDBJ databases">
        <title>Sequencing the genomes of 1000 actinobacteria strains.</title>
        <authorList>
            <person name="Klenk H.-P."/>
        </authorList>
    </citation>
    <scope>NUCLEOTIDE SEQUENCE [LARGE SCALE GENOMIC DNA]</scope>
    <source>
        <strain evidence="14 15">DSM 14012</strain>
    </source>
</reference>
<dbReference type="Gene3D" id="2.40.240.20">
    <property type="entry name" value="Hypothetical PUA domain-like, domain 1"/>
    <property type="match status" value="1"/>
</dbReference>
<evidence type="ECO:0000256" key="5">
    <source>
        <dbReference type="ARBA" id="ARBA00022490"/>
    </source>
</evidence>
<dbReference type="AlphaFoldDB" id="A0A3N2C297"/>
<evidence type="ECO:0000256" key="11">
    <source>
        <dbReference type="ARBA" id="ARBA00047944"/>
    </source>
</evidence>
<comment type="catalytic activity">
    <reaction evidence="11 12">
        <text>uridine(1498) in 16S rRNA + S-adenosyl-L-methionine = N(3)-methyluridine(1498) in 16S rRNA + S-adenosyl-L-homocysteine + H(+)</text>
        <dbReference type="Rhea" id="RHEA:42920"/>
        <dbReference type="Rhea" id="RHEA-COMP:10283"/>
        <dbReference type="Rhea" id="RHEA-COMP:10284"/>
        <dbReference type="ChEBI" id="CHEBI:15378"/>
        <dbReference type="ChEBI" id="CHEBI:57856"/>
        <dbReference type="ChEBI" id="CHEBI:59789"/>
        <dbReference type="ChEBI" id="CHEBI:65315"/>
        <dbReference type="ChEBI" id="CHEBI:74502"/>
        <dbReference type="EC" id="2.1.1.193"/>
    </reaction>
</comment>
<protein>
    <recommendedName>
        <fullName evidence="4 12">Ribosomal RNA small subunit methyltransferase E</fullName>
        <ecNumber evidence="3 12">2.1.1.193</ecNumber>
    </recommendedName>
</protein>
<evidence type="ECO:0000256" key="6">
    <source>
        <dbReference type="ARBA" id="ARBA00022552"/>
    </source>
</evidence>
<name>A0A3N2C297_9MICO</name>
<accession>A0A3N2C297</accession>
<evidence type="ECO:0000256" key="10">
    <source>
        <dbReference type="ARBA" id="ARBA00025699"/>
    </source>
</evidence>
<evidence type="ECO:0000256" key="9">
    <source>
        <dbReference type="ARBA" id="ARBA00022691"/>
    </source>
</evidence>
<evidence type="ECO:0000256" key="7">
    <source>
        <dbReference type="ARBA" id="ARBA00022603"/>
    </source>
</evidence>
<evidence type="ECO:0000256" key="1">
    <source>
        <dbReference type="ARBA" id="ARBA00004496"/>
    </source>
</evidence>
<comment type="subcellular location">
    <subcellularLocation>
        <location evidence="1 12">Cytoplasm</location>
    </subcellularLocation>
</comment>
<dbReference type="GO" id="GO:0070042">
    <property type="term" value="F:rRNA (uridine-N3-)-methyltransferase activity"/>
    <property type="evidence" value="ECO:0007669"/>
    <property type="project" value="TreeGrafter"/>
</dbReference>
<keyword evidence="6 12" id="KW-0698">rRNA processing</keyword>
<dbReference type="InterPro" id="IPR046886">
    <property type="entry name" value="RsmE_MTase_dom"/>
</dbReference>
<keyword evidence="5 12" id="KW-0963">Cytoplasm</keyword>
<evidence type="ECO:0000256" key="3">
    <source>
        <dbReference type="ARBA" id="ARBA00012328"/>
    </source>
</evidence>
<dbReference type="InterPro" id="IPR029026">
    <property type="entry name" value="tRNA_m1G_MTases_N"/>
</dbReference>
<evidence type="ECO:0000313" key="14">
    <source>
        <dbReference type="EMBL" id="ROR81623.1"/>
    </source>
</evidence>
<dbReference type="InterPro" id="IPR029028">
    <property type="entry name" value="Alpha/beta_knot_MTases"/>
</dbReference>
<dbReference type="InterPro" id="IPR006700">
    <property type="entry name" value="RsmE"/>
</dbReference>